<dbReference type="PROSITE" id="PS51257">
    <property type="entry name" value="PROKAR_LIPOPROTEIN"/>
    <property type="match status" value="1"/>
</dbReference>
<dbReference type="AlphaFoldDB" id="A0A933MKD3"/>
<reference evidence="2" key="1">
    <citation type="submission" date="2020-07" db="EMBL/GenBank/DDBJ databases">
        <title>Huge and variable diversity of episymbiotic CPR bacteria and DPANN archaea in groundwater ecosystems.</title>
        <authorList>
            <person name="He C.Y."/>
            <person name="Keren R."/>
            <person name="Whittaker M."/>
            <person name="Farag I.F."/>
            <person name="Doudna J."/>
            <person name="Cate J.H.D."/>
            <person name="Banfield J.F."/>
        </authorList>
    </citation>
    <scope>NUCLEOTIDE SEQUENCE</scope>
    <source>
        <strain evidence="2">NC_groundwater_1520_Pr4_B-0.1um_53_5</strain>
    </source>
</reference>
<name>A0A933MKD3_UNCT6</name>
<feature type="transmembrane region" description="Helical" evidence="1">
    <location>
        <begin position="6"/>
        <end position="24"/>
    </location>
</feature>
<sequence>MKNSILFYWSGVVISCISAFLFIFKVLPLTINDKALLMSTTCIICMLGAILCLTAAIYEQNKEKAKEKP</sequence>
<dbReference type="EMBL" id="JACQXR010000063">
    <property type="protein sequence ID" value="MBI4726620.1"/>
    <property type="molecule type" value="Genomic_DNA"/>
</dbReference>
<accession>A0A933MKD3</accession>
<comment type="caution">
    <text evidence="2">The sequence shown here is derived from an EMBL/GenBank/DDBJ whole genome shotgun (WGS) entry which is preliminary data.</text>
</comment>
<evidence type="ECO:0000313" key="3">
    <source>
        <dbReference type="Proteomes" id="UP000736328"/>
    </source>
</evidence>
<gene>
    <name evidence="2" type="ORF">HY768_05275</name>
</gene>
<feature type="transmembrane region" description="Helical" evidence="1">
    <location>
        <begin position="36"/>
        <end position="58"/>
    </location>
</feature>
<keyword evidence="1" id="KW-0472">Membrane</keyword>
<evidence type="ECO:0000313" key="2">
    <source>
        <dbReference type="EMBL" id="MBI4726620.1"/>
    </source>
</evidence>
<dbReference type="Proteomes" id="UP000736328">
    <property type="component" value="Unassembled WGS sequence"/>
</dbReference>
<organism evidence="2 3">
    <name type="scientific">candidate division TA06 bacterium</name>
    <dbReference type="NCBI Taxonomy" id="2250710"/>
    <lineage>
        <taxon>Bacteria</taxon>
        <taxon>Bacteria division TA06</taxon>
    </lineage>
</organism>
<proteinExistence type="predicted"/>
<protein>
    <submittedName>
        <fullName evidence="2">Uncharacterized protein</fullName>
    </submittedName>
</protein>
<evidence type="ECO:0000256" key="1">
    <source>
        <dbReference type="SAM" id="Phobius"/>
    </source>
</evidence>
<keyword evidence="1" id="KW-1133">Transmembrane helix</keyword>
<keyword evidence="1" id="KW-0812">Transmembrane</keyword>